<dbReference type="GO" id="GO:0004930">
    <property type="term" value="F:G protein-coupled receptor activity"/>
    <property type="evidence" value="ECO:0007669"/>
    <property type="project" value="InterPro"/>
</dbReference>
<keyword evidence="7" id="KW-1185">Reference proteome</keyword>
<dbReference type="WBParaSite" id="PSAMB.scaffold879size39586.g9342.t1">
    <property type="protein sequence ID" value="PSAMB.scaffold879size39586.g9342.t1"/>
    <property type="gene ID" value="PSAMB.scaffold879size39586.g9342"/>
</dbReference>
<reference evidence="8" key="1">
    <citation type="submission" date="2022-11" db="UniProtKB">
        <authorList>
            <consortium name="WormBaseParasite"/>
        </authorList>
    </citation>
    <scope>IDENTIFICATION</scope>
</reference>
<evidence type="ECO:0000256" key="3">
    <source>
        <dbReference type="ARBA" id="ARBA00022989"/>
    </source>
</evidence>
<evidence type="ECO:0000256" key="2">
    <source>
        <dbReference type="ARBA" id="ARBA00022692"/>
    </source>
</evidence>
<dbReference type="PANTHER" id="PTHR23360">
    <property type="entry name" value="G-PROTEIN COUPLED RECEPTORS FAMILY 1 PROFILE DOMAIN-CONTAINING PROTEIN-RELATED"/>
    <property type="match status" value="1"/>
</dbReference>
<dbReference type="GO" id="GO:0016020">
    <property type="term" value="C:membrane"/>
    <property type="evidence" value="ECO:0007669"/>
    <property type="project" value="UniProtKB-SubCell"/>
</dbReference>
<accession>A0A914XNN4</accession>
<protein>
    <submittedName>
        <fullName evidence="8">G-protein coupled receptors family 1 profile domain-containing protein</fullName>
    </submittedName>
</protein>
<dbReference type="AlphaFoldDB" id="A0A914XNN4"/>
<dbReference type="InterPro" id="IPR000276">
    <property type="entry name" value="GPCR_Rhodpsn"/>
</dbReference>
<evidence type="ECO:0000256" key="5">
    <source>
        <dbReference type="SAM" id="Phobius"/>
    </source>
</evidence>
<dbReference type="Gene3D" id="1.20.1070.10">
    <property type="entry name" value="Rhodopsin 7-helix transmembrane proteins"/>
    <property type="match status" value="1"/>
</dbReference>
<sequence>MEIRVRADNLTEEIRSKADVDSFVIGFMIYGVEGLIMTVTNFPVVFAIVIYKQLREQKEFVIVAGLALADGLYGFGFLIAAFGRIIAIEQGNGFVLVSRWDCSLKIWNIIWLISNPLAGLMLLVISIDRLLAVSIPFRYFTFTNRYAFKLVAAVYTFVMFPALLSTYLSYQFQAPEYPAYCFTSYGMHSYYYR</sequence>
<feature type="transmembrane region" description="Helical" evidence="5">
    <location>
        <begin position="27"/>
        <end position="51"/>
    </location>
</feature>
<evidence type="ECO:0000256" key="1">
    <source>
        <dbReference type="ARBA" id="ARBA00004370"/>
    </source>
</evidence>
<evidence type="ECO:0000256" key="4">
    <source>
        <dbReference type="ARBA" id="ARBA00023136"/>
    </source>
</evidence>
<feature type="transmembrane region" description="Helical" evidence="5">
    <location>
        <begin position="60"/>
        <end position="86"/>
    </location>
</feature>
<dbReference type="PANTHER" id="PTHR23360:SF26">
    <property type="entry name" value="G-PROTEIN COUPLED RECEPTORS FAMILY 1 PROFILE DOMAIN-CONTAINING PROTEIN"/>
    <property type="match status" value="1"/>
</dbReference>
<dbReference type="Proteomes" id="UP000887566">
    <property type="component" value="Unplaced"/>
</dbReference>
<keyword evidence="4 5" id="KW-0472">Membrane</keyword>
<evidence type="ECO:0000313" key="7">
    <source>
        <dbReference type="Proteomes" id="UP000887566"/>
    </source>
</evidence>
<evidence type="ECO:0000313" key="8">
    <source>
        <dbReference type="WBParaSite" id="PSAMB.scaffold879size39586.g9342.t1"/>
    </source>
</evidence>
<feature type="transmembrane region" description="Helical" evidence="5">
    <location>
        <begin position="146"/>
        <end position="170"/>
    </location>
</feature>
<feature type="domain" description="G-protein coupled receptors family 1 profile" evidence="6">
    <location>
        <begin position="40"/>
        <end position="193"/>
    </location>
</feature>
<dbReference type="InterPro" id="IPR017452">
    <property type="entry name" value="GPCR_Rhodpsn_7TM"/>
</dbReference>
<keyword evidence="2 5" id="KW-0812">Transmembrane</keyword>
<name>A0A914XNN4_9BILA</name>
<keyword evidence="3 5" id="KW-1133">Transmembrane helix</keyword>
<dbReference type="Pfam" id="PF00001">
    <property type="entry name" value="7tm_1"/>
    <property type="match status" value="1"/>
</dbReference>
<dbReference type="PROSITE" id="PS50262">
    <property type="entry name" value="G_PROTEIN_RECEP_F1_2"/>
    <property type="match status" value="1"/>
</dbReference>
<evidence type="ECO:0000259" key="6">
    <source>
        <dbReference type="PROSITE" id="PS50262"/>
    </source>
</evidence>
<dbReference type="InterPro" id="IPR047130">
    <property type="entry name" value="7TM_GPCR_Srsx_nematod"/>
</dbReference>
<proteinExistence type="predicted"/>
<dbReference type="SUPFAM" id="SSF81321">
    <property type="entry name" value="Family A G protein-coupled receptor-like"/>
    <property type="match status" value="1"/>
</dbReference>
<feature type="transmembrane region" description="Helical" evidence="5">
    <location>
        <begin position="106"/>
        <end position="125"/>
    </location>
</feature>
<comment type="subcellular location">
    <subcellularLocation>
        <location evidence="1">Membrane</location>
    </subcellularLocation>
</comment>
<organism evidence="7 8">
    <name type="scientific">Plectus sambesii</name>
    <dbReference type="NCBI Taxonomy" id="2011161"/>
    <lineage>
        <taxon>Eukaryota</taxon>
        <taxon>Metazoa</taxon>
        <taxon>Ecdysozoa</taxon>
        <taxon>Nematoda</taxon>
        <taxon>Chromadorea</taxon>
        <taxon>Plectida</taxon>
        <taxon>Plectina</taxon>
        <taxon>Plectoidea</taxon>
        <taxon>Plectidae</taxon>
        <taxon>Plectus</taxon>
    </lineage>
</organism>